<proteinExistence type="predicted"/>
<organism evidence="1 2">
    <name type="scientific">Acanthosepion pharaonis</name>
    <name type="common">Pharaoh cuttlefish</name>
    <name type="synonym">Sepia pharaonis</name>
    <dbReference type="NCBI Taxonomy" id="158019"/>
    <lineage>
        <taxon>Eukaryota</taxon>
        <taxon>Metazoa</taxon>
        <taxon>Spiralia</taxon>
        <taxon>Lophotrochozoa</taxon>
        <taxon>Mollusca</taxon>
        <taxon>Cephalopoda</taxon>
        <taxon>Coleoidea</taxon>
        <taxon>Decapodiformes</taxon>
        <taxon>Sepiida</taxon>
        <taxon>Sepiina</taxon>
        <taxon>Sepiidae</taxon>
        <taxon>Acanthosepion</taxon>
    </lineage>
</organism>
<accession>A0A812B8V3</accession>
<keyword evidence="2" id="KW-1185">Reference proteome</keyword>
<name>A0A812B8V3_ACAPH</name>
<dbReference type="Proteomes" id="UP000597762">
    <property type="component" value="Unassembled WGS sequence"/>
</dbReference>
<dbReference type="EMBL" id="CAHIKZ030000417">
    <property type="protein sequence ID" value="CAE1173179.1"/>
    <property type="molecule type" value="Genomic_DNA"/>
</dbReference>
<evidence type="ECO:0000313" key="2">
    <source>
        <dbReference type="Proteomes" id="UP000597762"/>
    </source>
</evidence>
<reference evidence="1" key="1">
    <citation type="submission" date="2021-01" db="EMBL/GenBank/DDBJ databases">
        <authorList>
            <person name="Li R."/>
            <person name="Bekaert M."/>
        </authorList>
    </citation>
    <scope>NUCLEOTIDE SEQUENCE</scope>
    <source>
        <strain evidence="1">Farmed</strain>
    </source>
</reference>
<gene>
    <name evidence="1" type="ORF">SPHA_12494</name>
</gene>
<protein>
    <submittedName>
        <fullName evidence="1">Uncharacterized protein</fullName>
    </submittedName>
</protein>
<dbReference type="AlphaFoldDB" id="A0A812B8V3"/>
<evidence type="ECO:0000313" key="1">
    <source>
        <dbReference type="EMBL" id="CAE1173179.1"/>
    </source>
</evidence>
<sequence length="294" mass="33297">MSHFRDVPGDHTDGSLPALKSSSAVACSSFSTCQISFLFVIFFTVTRWNPRFVIHLDPFTPSPTGSNFTLGAGIFHTVTHWISFFFSHRPHGSHTVNLFPPSPRITPSPGFFFHFFHTCHPMDLFHTLPADLFSHRHQRIFFHTVTRWISFTPSPAFFTWITPSPAGLPHRHPLSLSSLFHTHGIFSTLSPAGFCSFTPSPAGSFHVQIFFTLSPAGSFSHCQPTPYLFHTQPRIISYTVTRWICLFFHLSPAGFSTLSAGSFSHCHQRDLFFHCHPLDLIHTVTHCCHRQDFV</sequence>
<comment type="caution">
    <text evidence="1">The sequence shown here is derived from an EMBL/GenBank/DDBJ whole genome shotgun (WGS) entry which is preliminary data.</text>
</comment>